<dbReference type="OrthoDB" id="9948213at2"/>
<dbReference type="Proteomes" id="UP000245865">
    <property type="component" value="Unassembled WGS sequence"/>
</dbReference>
<keyword evidence="2" id="KW-1185">Reference proteome</keyword>
<evidence type="ECO:0000313" key="1">
    <source>
        <dbReference type="EMBL" id="PWL17430.1"/>
    </source>
</evidence>
<gene>
    <name evidence="1" type="ORF">DKP76_11675</name>
</gene>
<protein>
    <submittedName>
        <fullName evidence="1">Uncharacterized protein</fullName>
    </submittedName>
</protein>
<comment type="caution">
    <text evidence="1">The sequence shown here is derived from an EMBL/GenBank/DDBJ whole genome shotgun (WGS) entry which is preliminary data.</text>
</comment>
<evidence type="ECO:0000313" key="2">
    <source>
        <dbReference type="Proteomes" id="UP000245865"/>
    </source>
</evidence>
<name>A0A316JQC2_9HYPH</name>
<proteinExistence type="predicted"/>
<organism evidence="1 2">
    <name type="scientific">Falsochrobactrum shanghaiense</name>
    <dbReference type="NCBI Taxonomy" id="2201899"/>
    <lineage>
        <taxon>Bacteria</taxon>
        <taxon>Pseudomonadati</taxon>
        <taxon>Pseudomonadota</taxon>
        <taxon>Alphaproteobacteria</taxon>
        <taxon>Hyphomicrobiales</taxon>
        <taxon>Brucellaceae</taxon>
        <taxon>Falsochrobactrum</taxon>
    </lineage>
</organism>
<sequence>MQFEQRYLGDGVYASFDGYQVWLHVNRHDAAPSVALEPAVIDALNAYYRDVTRPVSEGVRP</sequence>
<dbReference type="AlphaFoldDB" id="A0A316JQC2"/>
<dbReference type="EMBL" id="QGDB01000004">
    <property type="protein sequence ID" value="PWL17430.1"/>
    <property type="molecule type" value="Genomic_DNA"/>
</dbReference>
<dbReference type="RefSeq" id="WP_109706853.1">
    <property type="nucleotide sequence ID" value="NZ_QGDB01000004.1"/>
</dbReference>
<accession>A0A316JQC2</accession>
<reference evidence="1 2" key="1">
    <citation type="submission" date="2018-05" db="EMBL/GenBank/DDBJ databases">
        <title>Comparative genomic sequence analysis between strain HN4 and CCM 8460T (Falsochrobactrum ovis) will provide more evidence to prove that HN4 is a new species of Falsochrobactrum.</title>
        <authorList>
            <person name="Lyu W."/>
            <person name="Sun L."/>
            <person name="Yao L."/>
        </authorList>
    </citation>
    <scope>NUCLEOTIDE SEQUENCE [LARGE SCALE GENOMIC DNA]</scope>
    <source>
        <strain evidence="1 2">HN4</strain>
    </source>
</reference>